<proteinExistence type="inferred from homology"/>
<keyword evidence="2" id="KW-0378">Hydrolase</keyword>
<reference evidence="3" key="1">
    <citation type="submission" date="2022-12" db="EMBL/GenBank/DDBJ databases">
        <title>Reference genome sequencing for broad-spectrum identification of bacterial and archaeal isolates by mass spectrometry.</title>
        <authorList>
            <person name="Sekiguchi Y."/>
            <person name="Tourlousse D.M."/>
        </authorList>
    </citation>
    <scope>NUCLEOTIDE SEQUENCE</scope>
    <source>
        <strain evidence="3">ASRB1</strain>
    </source>
</reference>
<comment type="domain">
    <text evidence="2">A Gly-cisPro motif from one monomer fits into the active site of the other monomer to allow specific chiral rejection of L-amino acids.</text>
</comment>
<comment type="similarity">
    <text evidence="1 2">Belongs to the DTD family.</text>
</comment>
<name>A0A9W6FVQ1_9BACT</name>
<dbReference type="EC" id="3.1.1.96" evidence="2"/>
<comment type="subunit">
    <text evidence="2">Homodimer.</text>
</comment>
<dbReference type="GO" id="GO:0106026">
    <property type="term" value="F:Gly-tRNA(Ala) deacylase activity"/>
    <property type="evidence" value="ECO:0007669"/>
    <property type="project" value="UniProtKB-UniRule"/>
</dbReference>
<protein>
    <recommendedName>
        <fullName evidence="2">D-aminoacyl-tRNA deacylase</fullName>
        <shortName evidence="2">DTD</shortName>
        <ecNumber evidence="2">3.1.1.96</ecNumber>
    </recommendedName>
    <alternativeName>
        <fullName evidence="2">Gly-tRNA(Ala) deacylase</fullName>
        <ecNumber evidence="2">3.1.1.-</ecNumber>
    </alternativeName>
</protein>
<dbReference type="GO" id="GO:0000049">
    <property type="term" value="F:tRNA binding"/>
    <property type="evidence" value="ECO:0007669"/>
    <property type="project" value="UniProtKB-UniRule"/>
</dbReference>
<keyword evidence="2" id="KW-0694">RNA-binding</keyword>
<evidence type="ECO:0000256" key="2">
    <source>
        <dbReference type="HAMAP-Rule" id="MF_00518"/>
    </source>
</evidence>
<keyword evidence="2" id="KW-0820">tRNA-binding</keyword>
<evidence type="ECO:0000313" key="4">
    <source>
        <dbReference type="Proteomes" id="UP001144372"/>
    </source>
</evidence>
<comment type="function">
    <text evidence="2">An aminoacyl-tRNA editing enzyme that deacylates mischarged D-aminoacyl-tRNAs. Also deacylates mischarged glycyl-tRNA(Ala), protecting cells against glycine mischarging by AlaRS. Acts via tRNA-based rather than protein-based catalysis; rejects L-amino acids rather than detecting D-amino acids in the active site. By recycling D-aminoacyl-tRNA to D-amino acids and free tRNA molecules, this enzyme counteracts the toxicity associated with the formation of D-aminoacyl-tRNA entities in vivo and helps enforce protein L-homochirality.</text>
</comment>
<dbReference type="EMBL" id="BSDR01000001">
    <property type="protein sequence ID" value="GLI35770.1"/>
    <property type="molecule type" value="Genomic_DNA"/>
</dbReference>
<dbReference type="GO" id="GO:0051500">
    <property type="term" value="F:D-tyrosyl-tRNA(Tyr) deacylase activity"/>
    <property type="evidence" value="ECO:0007669"/>
    <property type="project" value="TreeGrafter"/>
</dbReference>
<keyword evidence="4" id="KW-1185">Reference proteome</keyword>
<accession>A0A9W6FVQ1</accession>
<dbReference type="GO" id="GO:0005737">
    <property type="term" value="C:cytoplasm"/>
    <property type="evidence" value="ECO:0007669"/>
    <property type="project" value="UniProtKB-SubCell"/>
</dbReference>
<evidence type="ECO:0000313" key="3">
    <source>
        <dbReference type="EMBL" id="GLI35770.1"/>
    </source>
</evidence>
<dbReference type="InterPro" id="IPR003732">
    <property type="entry name" value="Daa-tRNA_deacyls_DTD"/>
</dbReference>
<dbReference type="Pfam" id="PF02580">
    <property type="entry name" value="Tyr_Deacylase"/>
    <property type="match status" value="1"/>
</dbReference>
<dbReference type="SUPFAM" id="SSF69500">
    <property type="entry name" value="DTD-like"/>
    <property type="match status" value="1"/>
</dbReference>
<dbReference type="RefSeq" id="WP_281795797.1">
    <property type="nucleotide sequence ID" value="NZ_BSDR01000001.1"/>
</dbReference>
<dbReference type="AlphaFoldDB" id="A0A9W6FVQ1"/>
<comment type="catalytic activity">
    <reaction evidence="2">
        <text>glycyl-tRNA(Ala) + H2O = tRNA(Ala) + glycine + H(+)</text>
        <dbReference type="Rhea" id="RHEA:53744"/>
        <dbReference type="Rhea" id="RHEA-COMP:9657"/>
        <dbReference type="Rhea" id="RHEA-COMP:13640"/>
        <dbReference type="ChEBI" id="CHEBI:15377"/>
        <dbReference type="ChEBI" id="CHEBI:15378"/>
        <dbReference type="ChEBI" id="CHEBI:57305"/>
        <dbReference type="ChEBI" id="CHEBI:78442"/>
        <dbReference type="ChEBI" id="CHEBI:78522"/>
    </reaction>
</comment>
<comment type="subcellular location">
    <subcellularLocation>
        <location evidence="2">Cytoplasm</location>
    </subcellularLocation>
</comment>
<comment type="caution">
    <text evidence="3">The sequence shown here is derived from an EMBL/GenBank/DDBJ whole genome shotgun (WGS) entry which is preliminary data.</text>
</comment>
<feature type="short sequence motif" description="Gly-cisPro motif, important for rejection of L-amino acids" evidence="2">
    <location>
        <begin position="137"/>
        <end position="138"/>
    </location>
</feature>
<sequence length="149" mass="16666">MRAVVQRVLEASVSVRGEETGRIGRGILIFLGVGPQDNEKDCQYLAEKVVHLRIFSDENDKMNLSVLDMEGGILVVSQFTLWGDCRKGRRPSYAGAAPPDLARTLYESFVAEVKRYSPHVATGKFQEMMQVHLINDGPVTLLLDSRKLF</sequence>
<dbReference type="HAMAP" id="MF_00518">
    <property type="entry name" value="Deacylase_Dtd"/>
    <property type="match status" value="1"/>
</dbReference>
<gene>
    <name evidence="2 3" type="primary">dtd</name>
    <name evidence="3" type="ORF">DAMNIGENAA_32030</name>
</gene>
<dbReference type="EC" id="3.1.1.-" evidence="2"/>
<dbReference type="GO" id="GO:0019478">
    <property type="term" value="P:D-amino acid catabolic process"/>
    <property type="evidence" value="ECO:0007669"/>
    <property type="project" value="UniProtKB-UniRule"/>
</dbReference>
<dbReference type="PANTHER" id="PTHR10472:SF5">
    <property type="entry name" value="D-AMINOACYL-TRNA DEACYLASE 1"/>
    <property type="match status" value="1"/>
</dbReference>
<organism evidence="3 4">
    <name type="scientific">Desulforhabdus amnigena</name>
    <dbReference type="NCBI Taxonomy" id="40218"/>
    <lineage>
        <taxon>Bacteria</taxon>
        <taxon>Pseudomonadati</taxon>
        <taxon>Thermodesulfobacteriota</taxon>
        <taxon>Syntrophobacteria</taxon>
        <taxon>Syntrophobacterales</taxon>
        <taxon>Syntrophobacteraceae</taxon>
        <taxon>Desulforhabdus</taxon>
    </lineage>
</organism>
<dbReference type="PANTHER" id="PTHR10472">
    <property type="entry name" value="D-TYROSYL-TRNA TYR DEACYLASE"/>
    <property type="match status" value="1"/>
</dbReference>
<dbReference type="GO" id="GO:0043908">
    <property type="term" value="F:Ser(Gly)-tRNA(Ala) hydrolase activity"/>
    <property type="evidence" value="ECO:0007669"/>
    <property type="project" value="UniProtKB-UniRule"/>
</dbReference>
<evidence type="ECO:0000256" key="1">
    <source>
        <dbReference type="ARBA" id="ARBA00009673"/>
    </source>
</evidence>
<dbReference type="Proteomes" id="UP001144372">
    <property type="component" value="Unassembled WGS sequence"/>
</dbReference>
<dbReference type="CDD" id="cd00563">
    <property type="entry name" value="Dtyr_deacylase"/>
    <property type="match status" value="1"/>
</dbReference>
<comment type="catalytic activity">
    <reaction evidence="2">
        <text>a D-aminoacyl-tRNA + H2O = a tRNA + a D-alpha-amino acid + H(+)</text>
        <dbReference type="Rhea" id="RHEA:13953"/>
        <dbReference type="Rhea" id="RHEA-COMP:10123"/>
        <dbReference type="Rhea" id="RHEA-COMP:10124"/>
        <dbReference type="ChEBI" id="CHEBI:15377"/>
        <dbReference type="ChEBI" id="CHEBI:15378"/>
        <dbReference type="ChEBI" id="CHEBI:59871"/>
        <dbReference type="ChEBI" id="CHEBI:78442"/>
        <dbReference type="ChEBI" id="CHEBI:79333"/>
        <dbReference type="EC" id="3.1.1.96"/>
    </reaction>
</comment>
<dbReference type="FunFam" id="3.50.80.10:FF:000001">
    <property type="entry name" value="D-aminoacyl-tRNA deacylase"/>
    <property type="match status" value="1"/>
</dbReference>
<dbReference type="NCBIfam" id="TIGR00256">
    <property type="entry name" value="D-aminoacyl-tRNA deacylase"/>
    <property type="match status" value="1"/>
</dbReference>
<dbReference type="Gene3D" id="3.50.80.10">
    <property type="entry name" value="D-tyrosyl-tRNA(Tyr) deacylase"/>
    <property type="match status" value="1"/>
</dbReference>
<keyword evidence="2" id="KW-0963">Cytoplasm</keyword>
<dbReference type="InterPro" id="IPR023509">
    <property type="entry name" value="DTD-like_sf"/>
</dbReference>